<sequence length="1122" mass="129339">MSQNSRSHLSVNEEQLKKRVNTLENHEVTIPNMAQKSRKCNFYCCMIIFCLISLTILIMGTCMLIIKWRNAHIIFTAFAVCFLIISLLFVARYILHVSIFPGSLICIRKMLEDSVSRQVSKVYSKRILSYIEIVESMKQKKLMNSADQEVIQEQTEEVRRMLEFLLCDPEKLKKDGFLSKNSIYSKIMRLNDLIHTSEICISTGSFEPLIKVGEYLSKVNTSFSSNKLCLYFRNSEEKEEILKLMTDIARKLAAYGEKSSCCSFICFCRKPKFASPDQMRWSLETKFHGRHHTIQTITSQGMLCCHKTPTLDAYFLPCIYSKDREVEERAIKECPTVIICFPNGGYIEYFYFQCEWVNFYLELGINVFLWNYRGFYNSTGYPTSQNIIDDVELVYDYIRGEIGAQGPIGTHGESLGGYAATHLAKHRDIKFLLIDRSFSCIEALARIKYGYCSMKCFKIISEFNIHNDLNFIDSNCFKIVAQDPDDAVVNNLGNLKNGITFRMIEKSPELNHLKEKHANAFYYDFYDLYRLKKEIKILYKYYRNQELQDEEKNEEPINKHSLVQSGSSTFPPHTGNKSVDNKSVSGCTKPSSRGSLFKSMTGSAPRKEKDFYNGEECKSSANIEENWNIRNSSNQSQTNLRKINTSYYLRSITRKTSKKVSIDEEEDLSLSDDSMSAIVSNIDHFNTHKLPENLIKDLYLMIKMTTAMIYKLDSAGDNLKAILIRCGILESDDIPRELHLSTGTQARIRNFYIYLINFEIWGSYSNSPYKGLLERRMKALSSLGDLTNSLLLNLKNFRNKYPDYDKYVCKVLISVIKVVLHFDLIKNMLVKKKDMTSVDLNDVQIQNFSLTLSKRNMKGKNISIDQEFDKIDKLGKLNLSDIQEEEKESSYNLVGINDEKEKRRNRRSSTCMKSPIASISPKRPICGSHFSTNSISEMYKESTKNLLYAYKEELGKISDCPCSGFSSGIKLTGSKKCYYCREYEKTEEKFTSCHPLYQSWNQPSQDSIGVFINLKCGHRGNYNEKEKKVLCHWMKEGGFSNEDPYFLNFTDDLSESGYGDDSSDSLTPPNVRRKKSNIRRNSHTPEKSSHPSQRSFTPEIKSSKQIPGSPFHRSLIQDEEED</sequence>
<dbReference type="PANTHER" id="PTHR12277">
    <property type="entry name" value="ALPHA/BETA HYDROLASE DOMAIN-CONTAINING PROTEIN"/>
    <property type="match status" value="1"/>
</dbReference>
<organism evidence="3 4">
    <name type="scientific">Euplotes crassus</name>
    <dbReference type="NCBI Taxonomy" id="5936"/>
    <lineage>
        <taxon>Eukaryota</taxon>
        <taxon>Sar</taxon>
        <taxon>Alveolata</taxon>
        <taxon>Ciliophora</taxon>
        <taxon>Intramacronucleata</taxon>
        <taxon>Spirotrichea</taxon>
        <taxon>Hypotrichia</taxon>
        <taxon>Euplotida</taxon>
        <taxon>Euplotidae</taxon>
        <taxon>Moneuplotes</taxon>
    </lineage>
</organism>
<feature type="compositionally biased region" description="Basic residues" evidence="1">
    <location>
        <begin position="1071"/>
        <end position="1082"/>
    </location>
</feature>
<dbReference type="GO" id="GO:0016020">
    <property type="term" value="C:membrane"/>
    <property type="evidence" value="ECO:0007669"/>
    <property type="project" value="TreeGrafter"/>
</dbReference>
<reference evidence="3" key="1">
    <citation type="submission" date="2023-07" db="EMBL/GenBank/DDBJ databases">
        <authorList>
            <consortium name="AG Swart"/>
            <person name="Singh M."/>
            <person name="Singh A."/>
            <person name="Seah K."/>
            <person name="Emmerich C."/>
        </authorList>
    </citation>
    <scope>NUCLEOTIDE SEQUENCE</scope>
    <source>
        <strain evidence="3">DP1</strain>
    </source>
</reference>
<feature type="transmembrane region" description="Helical" evidence="2">
    <location>
        <begin position="72"/>
        <end position="95"/>
    </location>
</feature>
<protein>
    <submittedName>
        <fullName evidence="3">Uncharacterized protein</fullName>
    </submittedName>
</protein>
<dbReference type="Gene3D" id="3.40.50.1820">
    <property type="entry name" value="alpha/beta hydrolase"/>
    <property type="match status" value="1"/>
</dbReference>
<dbReference type="AlphaFoldDB" id="A0AAD1XIM1"/>
<dbReference type="InterPro" id="IPR029058">
    <property type="entry name" value="AB_hydrolase_fold"/>
</dbReference>
<keyword evidence="4" id="KW-1185">Reference proteome</keyword>
<comment type="caution">
    <text evidence="3">The sequence shown here is derived from an EMBL/GenBank/DDBJ whole genome shotgun (WGS) entry which is preliminary data.</text>
</comment>
<evidence type="ECO:0000256" key="1">
    <source>
        <dbReference type="SAM" id="MobiDB-lite"/>
    </source>
</evidence>
<keyword evidence="2" id="KW-0472">Membrane</keyword>
<feature type="compositionally biased region" description="Low complexity" evidence="1">
    <location>
        <begin position="1057"/>
        <end position="1066"/>
    </location>
</feature>
<dbReference type="GO" id="GO:0008474">
    <property type="term" value="F:palmitoyl-(protein) hydrolase activity"/>
    <property type="evidence" value="ECO:0007669"/>
    <property type="project" value="TreeGrafter"/>
</dbReference>
<name>A0AAD1XIM1_EUPCR</name>
<evidence type="ECO:0000313" key="3">
    <source>
        <dbReference type="EMBL" id="CAI2373422.1"/>
    </source>
</evidence>
<dbReference type="EMBL" id="CAMPGE010014772">
    <property type="protein sequence ID" value="CAI2373422.1"/>
    <property type="molecule type" value="Genomic_DNA"/>
</dbReference>
<dbReference type="PANTHER" id="PTHR12277:SF81">
    <property type="entry name" value="PROTEIN ABHD13"/>
    <property type="match status" value="1"/>
</dbReference>
<feature type="region of interest" description="Disordered" evidence="1">
    <location>
        <begin position="1057"/>
        <end position="1122"/>
    </location>
</feature>
<gene>
    <name evidence="3" type="ORF">ECRASSUSDP1_LOCUS14768</name>
</gene>
<evidence type="ECO:0000256" key="2">
    <source>
        <dbReference type="SAM" id="Phobius"/>
    </source>
</evidence>
<accession>A0AAD1XIM1</accession>
<evidence type="ECO:0000313" key="4">
    <source>
        <dbReference type="Proteomes" id="UP001295684"/>
    </source>
</evidence>
<proteinExistence type="predicted"/>
<feature type="compositionally biased region" description="Polar residues" evidence="1">
    <location>
        <begin position="562"/>
        <end position="602"/>
    </location>
</feature>
<feature type="transmembrane region" description="Helical" evidence="2">
    <location>
        <begin position="42"/>
        <end position="66"/>
    </location>
</feature>
<dbReference type="Proteomes" id="UP001295684">
    <property type="component" value="Unassembled WGS sequence"/>
</dbReference>
<keyword evidence="2" id="KW-1133">Transmembrane helix</keyword>
<feature type="region of interest" description="Disordered" evidence="1">
    <location>
        <begin position="562"/>
        <end position="613"/>
    </location>
</feature>
<dbReference type="SUPFAM" id="SSF53474">
    <property type="entry name" value="alpha/beta-Hydrolases"/>
    <property type="match status" value="1"/>
</dbReference>
<keyword evidence="2" id="KW-0812">Transmembrane</keyword>